<protein>
    <submittedName>
        <fullName evidence="1">Uncharacterized protein</fullName>
    </submittedName>
</protein>
<evidence type="ECO:0000313" key="1">
    <source>
        <dbReference type="EMBL" id="KAK9118873.1"/>
    </source>
</evidence>
<dbReference type="EMBL" id="JBBNAG010000007">
    <property type="protein sequence ID" value="KAK9118873.1"/>
    <property type="molecule type" value="Genomic_DNA"/>
</dbReference>
<dbReference type="AlphaFoldDB" id="A0AAP0INN9"/>
<accession>A0AAP0INN9</accession>
<sequence length="56" mass="6333">MSRLSTFASHGLASLLSLTWKLSALHFTSFLVMHTWNPYRVAHAMGRKNVRCSTPD</sequence>
<reference evidence="1 2" key="1">
    <citation type="submission" date="2024-01" db="EMBL/GenBank/DDBJ databases">
        <title>Genome assemblies of Stephania.</title>
        <authorList>
            <person name="Yang L."/>
        </authorList>
    </citation>
    <scope>NUCLEOTIDE SEQUENCE [LARGE SCALE GENOMIC DNA]</scope>
    <source>
        <strain evidence="1">JXDWG</strain>
        <tissue evidence="1">Leaf</tissue>
    </source>
</reference>
<gene>
    <name evidence="1" type="ORF">Scep_016966</name>
</gene>
<evidence type="ECO:0000313" key="2">
    <source>
        <dbReference type="Proteomes" id="UP001419268"/>
    </source>
</evidence>
<organism evidence="1 2">
    <name type="scientific">Stephania cephalantha</name>
    <dbReference type="NCBI Taxonomy" id="152367"/>
    <lineage>
        <taxon>Eukaryota</taxon>
        <taxon>Viridiplantae</taxon>
        <taxon>Streptophyta</taxon>
        <taxon>Embryophyta</taxon>
        <taxon>Tracheophyta</taxon>
        <taxon>Spermatophyta</taxon>
        <taxon>Magnoliopsida</taxon>
        <taxon>Ranunculales</taxon>
        <taxon>Menispermaceae</taxon>
        <taxon>Menispermoideae</taxon>
        <taxon>Cissampelideae</taxon>
        <taxon>Stephania</taxon>
    </lineage>
</organism>
<dbReference type="Proteomes" id="UP001419268">
    <property type="component" value="Unassembled WGS sequence"/>
</dbReference>
<name>A0AAP0INN9_9MAGN</name>
<proteinExistence type="predicted"/>
<keyword evidence="2" id="KW-1185">Reference proteome</keyword>
<comment type="caution">
    <text evidence="1">The sequence shown here is derived from an EMBL/GenBank/DDBJ whole genome shotgun (WGS) entry which is preliminary data.</text>
</comment>